<dbReference type="Gene3D" id="1.10.443.10">
    <property type="entry name" value="Intergrase catalytic core"/>
    <property type="match status" value="1"/>
</dbReference>
<dbReference type="AlphaFoldDB" id="A0A8H6Z1Q5"/>
<dbReference type="SUPFAM" id="SSF47823">
    <property type="entry name" value="lambda integrase-like, N-terminal domain"/>
    <property type="match status" value="1"/>
</dbReference>
<evidence type="ECO:0000256" key="2">
    <source>
        <dbReference type="ARBA" id="ARBA00023172"/>
    </source>
</evidence>
<evidence type="ECO:0000313" key="5">
    <source>
        <dbReference type="Proteomes" id="UP000620124"/>
    </source>
</evidence>
<feature type="region of interest" description="Disordered" evidence="3">
    <location>
        <begin position="715"/>
        <end position="737"/>
    </location>
</feature>
<name>A0A8H6Z1Q5_9AGAR</name>
<dbReference type="SUPFAM" id="SSF56349">
    <property type="entry name" value="DNA breaking-rejoining enzymes"/>
    <property type="match status" value="1"/>
</dbReference>
<dbReference type="InterPro" id="IPR013762">
    <property type="entry name" value="Integrase-like_cat_sf"/>
</dbReference>
<evidence type="ECO:0000256" key="1">
    <source>
        <dbReference type="ARBA" id="ARBA00023125"/>
    </source>
</evidence>
<keyword evidence="1" id="KW-0238">DNA-binding</keyword>
<keyword evidence="5" id="KW-1185">Reference proteome</keyword>
<dbReference type="InterPro" id="IPR011010">
    <property type="entry name" value="DNA_brk_join_enz"/>
</dbReference>
<dbReference type="InterPro" id="IPR052055">
    <property type="entry name" value="Hepadnavirus_pol/RT"/>
</dbReference>
<gene>
    <name evidence="4" type="ORF">MVEN_00210900</name>
</gene>
<protein>
    <submittedName>
        <fullName evidence="4">Reverse transcriptase/ribonuclease H</fullName>
    </submittedName>
</protein>
<feature type="region of interest" description="Disordered" evidence="3">
    <location>
        <begin position="671"/>
        <end position="692"/>
    </location>
</feature>
<feature type="region of interest" description="Disordered" evidence="3">
    <location>
        <begin position="74"/>
        <end position="93"/>
    </location>
</feature>
<dbReference type="GO" id="GO:0003964">
    <property type="term" value="F:RNA-directed DNA polymerase activity"/>
    <property type="evidence" value="ECO:0007669"/>
    <property type="project" value="UniProtKB-KW"/>
</dbReference>
<sequence>MAVSKPLLPDLITLIASIRTPTPIQTNFGRKRKRMTTVGFFRTARRGGPLSAPSAWAPTRPFRSADRERCGTVPLHGATGTSGESSPIRMGSTSVSTSSAAEAVVANPGPGTFTNARVAARPITELRTALIERGSKPLTPLVASASSLGDHLKPFADVVQSEFAAQRYIGPFSRTELESAIGPFQSSPLSMVPKSHELEKMRLVQNYSFPRSPRGDHTSINYHINSDDFPCTWGTFNAMCFKVSMLPPGSQIGVRDISEAYRNIPTHPSQWPGTVLRLPANLFDLSLRPELSDSDDVYAADTSVCFGESSGAGAYGLVADAFADILRASGIGPHGKWVDDKAFIRILRIYLAEYNARRATLARRLAALPDGGFHQSGGRLWWGGAELPDGRIEEYDEDFTFPIRDLSGDSPRSEVDSQYCYNFDDIDRVSIPLGMPWKTSKDFQFSSAAPFTGIIWDLDTRRISLTTEKKAKYRDDIAAWRSKRTHVLSDVRKLHGKLIHSCLIVPRGRAYLTGLEAMARYFHNSPFMPRTAPRSLAADLDWWFQILSSADLSRPIPGPCEVVNVHAYSDASSGIGIAIIIGPRWRAWRLVPGWESKLRHIGWAEAIGFEFLVRTLILVCENLPPHIVVYGDNRGVVEGWWNGRSSNEEINTVFRRIHSISTDANVTIHTRYVPTDSNPADAGSRGEYGPSSQLLPPLSIPPELSSFIVDFDSPAATPCRSRSRSSARPKPYPSRLALQPSPLRPLCLAGERLYKWRPMVSREDRLACTAIPESDLIRTTNVITHAFAPGTLDTYGSGLLFYHCYCDMHKIPESQRAPASSDLIAAFAASAAGNYAGGTVENYVAGVRAWHIIHGVPWVPNKAEFDAIIRGAIALQPPSASRKKRQPYTEEIIAAILAQLDPDVPLDAATGSCLTTGFYSCARVGEITVKTLQSFDPAVHVKPSDVRYETDPQGLRMTVLAVPRTKSSVSGEDIFYATQDGPTNPETAFQNHLRVNDPPPNLHLFAYKHKNAHRPLTKSAFITRIHKALKAANLQPLQGHGIRIGATLFYLLRGTPFDVVKTIGRWSSDAFLLYLRKHAQIMAPYMQADPKLHSEFIRISMPPIRCESLLLQAGIRDGCVEDSY</sequence>
<keyword evidence="2" id="KW-0233">DNA recombination</keyword>
<dbReference type="EMBL" id="JACAZI010000002">
    <property type="protein sequence ID" value="KAF7368854.1"/>
    <property type="molecule type" value="Genomic_DNA"/>
</dbReference>
<dbReference type="PANTHER" id="PTHR33050:SF7">
    <property type="entry name" value="RIBONUCLEASE H"/>
    <property type="match status" value="1"/>
</dbReference>
<dbReference type="Gene3D" id="1.10.150.130">
    <property type="match status" value="1"/>
</dbReference>
<dbReference type="GO" id="GO:0015074">
    <property type="term" value="P:DNA integration"/>
    <property type="evidence" value="ECO:0007669"/>
    <property type="project" value="InterPro"/>
</dbReference>
<dbReference type="GO" id="GO:0006310">
    <property type="term" value="P:DNA recombination"/>
    <property type="evidence" value="ECO:0007669"/>
    <property type="project" value="UniProtKB-KW"/>
</dbReference>
<evidence type="ECO:0000313" key="4">
    <source>
        <dbReference type="EMBL" id="KAF7368854.1"/>
    </source>
</evidence>
<evidence type="ECO:0000256" key="3">
    <source>
        <dbReference type="SAM" id="MobiDB-lite"/>
    </source>
</evidence>
<dbReference type="OrthoDB" id="2678913at2759"/>
<dbReference type="Proteomes" id="UP000620124">
    <property type="component" value="Unassembled WGS sequence"/>
</dbReference>
<reference evidence="4" key="1">
    <citation type="submission" date="2020-05" db="EMBL/GenBank/DDBJ databases">
        <title>Mycena genomes resolve the evolution of fungal bioluminescence.</title>
        <authorList>
            <person name="Tsai I.J."/>
        </authorList>
    </citation>
    <scope>NUCLEOTIDE SEQUENCE</scope>
    <source>
        <strain evidence="4">CCC161011</strain>
    </source>
</reference>
<comment type="caution">
    <text evidence="4">The sequence shown here is derived from an EMBL/GenBank/DDBJ whole genome shotgun (WGS) entry which is preliminary data.</text>
</comment>
<keyword evidence="4" id="KW-0808">Transferase</keyword>
<dbReference type="GO" id="GO:0003677">
    <property type="term" value="F:DNA binding"/>
    <property type="evidence" value="ECO:0007669"/>
    <property type="project" value="UniProtKB-KW"/>
</dbReference>
<dbReference type="InterPro" id="IPR010998">
    <property type="entry name" value="Integrase_recombinase_N"/>
</dbReference>
<proteinExistence type="predicted"/>
<dbReference type="PANTHER" id="PTHR33050">
    <property type="entry name" value="REVERSE TRANSCRIPTASE DOMAIN-CONTAINING PROTEIN"/>
    <property type="match status" value="1"/>
</dbReference>
<accession>A0A8H6Z1Q5</accession>
<organism evidence="4 5">
    <name type="scientific">Mycena venus</name>
    <dbReference type="NCBI Taxonomy" id="2733690"/>
    <lineage>
        <taxon>Eukaryota</taxon>
        <taxon>Fungi</taxon>
        <taxon>Dikarya</taxon>
        <taxon>Basidiomycota</taxon>
        <taxon>Agaricomycotina</taxon>
        <taxon>Agaricomycetes</taxon>
        <taxon>Agaricomycetidae</taxon>
        <taxon>Agaricales</taxon>
        <taxon>Marasmiineae</taxon>
        <taxon>Mycenaceae</taxon>
        <taxon>Mycena</taxon>
    </lineage>
</organism>
<keyword evidence="4" id="KW-0548">Nucleotidyltransferase</keyword>
<keyword evidence="4" id="KW-0695">RNA-directed DNA polymerase</keyword>